<accession>A0A1L7XU97</accession>
<gene>
    <name evidence="1" type="ORF">PAC_18482</name>
</gene>
<evidence type="ECO:0008006" key="3">
    <source>
        <dbReference type="Google" id="ProtNLM"/>
    </source>
</evidence>
<dbReference type="InterPro" id="IPR050977">
    <property type="entry name" value="Fungal_Meroterpenoid_Isomerase"/>
</dbReference>
<dbReference type="STRING" id="576137.A0A1L7XU97"/>
<dbReference type="PANTHER" id="PTHR39598:SF1">
    <property type="entry name" value="AUSTINOID BIOSYNTHESIS CLUSTERS PROTEIN F-RELATED"/>
    <property type="match status" value="1"/>
</dbReference>
<dbReference type="InterPro" id="IPR032710">
    <property type="entry name" value="NTF2-like_dom_sf"/>
</dbReference>
<dbReference type="Proteomes" id="UP000184330">
    <property type="component" value="Unassembled WGS sequence"/>
</dbReference>
<sequence length="148" mass="17046">MPAPAHIQAATLDKFIAGWKKWIPEDWMATWSDDCKQRVLPFSLGLPTKSRADVQAILPKLMEILTNYELNIYEIVHDVARNKAVIYVISKADTPFGDFKWMNEYAVFISFTEDGEQINKTGEMIDTAFYHEFSPKFQKYLSEQGSSK</sequence>
<dbReference type="PANTHER" id="PTHR39598">
    <property type="entry name" value="AUSTINOL SYNTHESIS PROTEIN F-RELATED"/>
    <property type="match status" value="1"/>
</dbReference>
<dbReference type="AlphaFoldDB" id="A0A1L7XU97"/>
<dbReference type="EMBL" id="FJOG01000057">
    <property type="protein sequence ID" value="CZR68583.1"/>
    <property type="molecule type" value="Genomic_DNA"/>
</dbReference>
<keyword evidence="2" id="KW-1185">Reference proteome</keyword>
<evidence type="ECO:0000313" key="1">
    <source>
        <dbReference type="EMBL" id="CZR68583.1"/>
    </source>
</evidence>
<organism evidence="1 2">
    <name type="scientific">Phialocephala subalpina</name>
    <dbReference type="NCBI Taxonomy" id="576137"/>
    <lineage>
        <taxon>Eukaryota</taxon>
        <taxon>Fungi</taxon>
        <taxon>Dikarya</taxon>
        <taxon>Ascomycota</taxon>
        <taxon>Pezizomycotina</taxon>
        <taxon>Leotiomycetes</taxon>
        <taxon>Helotiales</taxon>
        <taxon>Mollisiaceae</taxon>
        <taxon>Phialocephala</taxon>
        <taxon>Phialocephala fortinii species complex</taxon>
    </lineage>
</organism>
<dbReference type="SUPFAM" id="SSF54427">
    <property type="entry name" value="NTF2-like"/>
    <property type="match status" value="1"/>
</dbReference>
<dbReference type="OrthoDB" id="3758478at2759"/>
<proteinExistence type="predicted"/>
<protein>
    <recommendedName>
        <fullName evidence="3">SnoaL-like domain-containing protein</fullName>
    </recommendedName>
</protein>
<reference evidence="1 2" key="1">
    <citation type="submission" date="2016-03" db="EMBL/GenBank/DDBJ databases">
        <authorList>
            <person name="Ploux O."/>
        </authorList>
    </citation>
    <scope>NUCLEOTIDE SEQUENCE [LARGE SCALE GENOMIC DNA]</scope>
    <source>
        <strain evidence="1 2">UAMH 11012</strain>
    </source>
</reference>
<name>A0A1L7XU97_9HELO</name>
<evidence type="ECO:0000313" key="2">
    <source>
        <dbReference type="Proteomes" id="UP000184330"/>
    </source>
</evidence>